<feature type="compositionally biased region" description="Low complexity" evidence="5">
    <location>
        <begin position="703"/>
        <end position="712"/>
    </location>
</feature>
<dbReference type="Proteomes" id="UP000626092">
    <property type="component" value="Unassembled WGS sequence"/>
</dbReference>
<evidence type="ECO:0000313" key="7">
    <source>
        <dbReference type="EMBL" id="KAF7143941.1"/>
    </source>
</evidence>
<evidence type="ECO:0000256" key="2">
    <source>
        <dbReference type="ARBA" id="ARBA00022771"/>
    </source>
</evidence>
<dbReference type="GO" id="GO:0009506">
    <property type="term" value="C:plasmodesma"/>
    <property type="evidence" value="ECO:0007669"/>
    <property type="project" value="TreeGrafter"/>
</dbReference>
<sequence length="1465" mass="161907">MGVINPLLLSVLSPTFPICQFKLLQNWLAFLICVFFSPDWHPSIYEDGCRKLTGTHMDVLLSILYCQSCCYEEVTSDKIGNIHGLRFELLQHLLLHHALSSSLEEYLVEQILKVENGVFVYNEQTLTLLAHAVICRAVLCHMIYYPHACPSSLLLVLRSKLRDAQLTGVRLPNTGNDHLSPWALLAVENLMRGWIRDGPISSNMLNQLIDIAPLPASVCQDEMVIGCLSLSWGDLCATFSRILGHWRGKVAETVDDLVIERYVFVLCWDVPIMGSTFEHLLHFWSGKHTMDTSNVEHLFCFSHLLLGHCGVIAENVNFSEMVFAVLQHLHAVNLSGDSGELGLDFLRNGSWPSLVLSLLNAGIWRYCSKNSITFSGPVWSDQTSRDNELLSIAEGLVSRVFGANQVAELMSSLRRKEGINPSQLESVYDLLSKLDAYRSLIEHLEVPDYSCLYELKHMEEFLRLINLKEVSNSSIHEWIVNKAIDFMDILRKDPSRAVVFRFSLSGEDVSAQVKDLYGSQRGDLFVLMDSLILYQEIHVLVSNKKYRRNTTGMDLLFLSQWLERRLLGSMVADSGGIACVKVSSVSLRESTMDFIVCLVSPFSEQRSGELQSHVFEAMLVSLDNAFLLFDAQTTKSYFSFVAQLSRGETSMKALLQRCLVLMKRLAGDEHQLQGLKFLFGFLGAILSDCGLNKSTIDKSFGKSLSSNSSGMGIMASRSPSSGKNSETLVLSADQEGGSASLECDATSADEDEDDGTSDGEVGSMDKDEEDDSDSDRALGSKVCTFTSSGSNFMEQHWYFCYTCNLTVSKGCCSVSAKVCHRGHHDVYSRSSRFFCDCGAGGVRGSSCQCWKPRKFNASNNAPTRGSANFQSFLPFTEDGDQLPDSDSDFDEDVPMDNDNSIRLSIPREVQDTMPLILKELEVESQVLELCSSFLPSVTCRRDSNLSKGKTIILGEDKVLSYGVDLLQLRKAYKNRVSTFFFVCSQSKPPLSLSTSSSSAPPALIGVQLQATQSFDGQRSGSTNLQRRQLWQRKDQTTNPAKKASTVGNSVTLAKIKADYPNAKELKSHFAGGSLVKSLLSVSIRGQLAVGEGYKVAIFDVGQLIGQATVAPVTAGKANVKPLSKNVVRFEIVHLVFNPVVENYLAVAGYEDCQVHTVSHRGEVTDRVAIELALQGSYIRHVDWVPGSQVQLMVVTNQFVKIYDLSQHNISPMQYFTLPDDMIVDATLVVATQGRMFLIVLSELGCLFRLQLSMKGNVSNCSTLVGRLNPDGSFLTEISAIYEDEHDGKLRPAGLHRWRELLVGSGLFVCFSTLRSKVALAVSLGENEMFAQNLRHSMGSTLPLVGITAYKPLSKDKIHCLVLHDDCRLQIYSHVPVGVDASSAALSEKVKRLGSGILSNKAYAGLNPEFPLDFFEKTVCITADVKLSGDAIRKGDSDGAKQSLVSEDGFLESPPLQDLRYCCCLV</sequence>
<reference evidence="7" key="1">
    <citation type="submission" date="2019-11" db="EMBL/GenBank/DDBJ databases">
        <authorList>
            <person name="Liu Y."/>
            <person name="Hou J."/>
            <person name="Li T.-Q."/>
            <person name="Guan C.-H."/>
            <person name="Wu X."/>
            <person name="Wu H.-Z."/>
            <person name="Ling F."/>
            <person name="Zhang R."/>
            <person name="Shi X.-G."/>
            <person name="Ren J.-P."/>
            <person name="Chen E.-F."/>
            <person name="Sun J.-M."/>
        </authorList>
    </citation>
    <scope>NUCLEOTIDE SEQUENCE</scope>
    <source>
        <strain evidence="7">Adult_tree_wgs_1</strain>
        <tissue evidence="7">Leaves</tissue>
    </source>
</reference>
<protein>
    <recommendedName>
        <fullName evidence="6">UBR-type domain-containing protein</fullName>
    </recommendedName>
</protein>
<dbReference type="PANTHER" id="PTHR21725">
    <property type="entry name" value="E3 UBIQUITIN-PROTEIN LIGASE UBR4"/>
    <property type="match status" value="1"/>
</dbReference>
<feature type="compositionally biased region" description="Polar residues" evidence="5">
    <location>
        <begin position="717"/>
        <end position="728"/>
    </location>
</feature>
<organism evidence="7 8">
    <name type="scientific">Rhododendron simsii</name>
    <name type="common">Sims's rhododendron</name>
    <dbReference type="NCBI Taxonomy" id="118357"/>
    <lineage>
        <taxon>Eukaryota</taxon>
        <taxon>Viridiplantae</taxon>
        <taxon>Streptophyta</taxon>
        <taxon>Embryophyta</taxon>
        <taxon>Tracheophyta</taxon>
        <taxon>Spermatophyta</taxon>
        <taxon>Magnoliopsida</taxon>
        <taxon>eudicotyledons</taxon>
        <taxon>Gunneridae</taxon>
        <taxon>Pentapetalae</taxon>
        <taxon>asterids</taxon>
        <taxon>Ericales</taxon>
        <taxon>Ericaceae</taxon>
        <taxon>Ericoideae</taxon>
        <taxon>Rhodoreae</taxon>
        <taxon>Rhododendron</taxon>
    </lineage>
</organism>
<dbReference type="SUPFAM" id="SSF101908">
    <property type="entry name" value="Putative isomerase YbhE"/>
    <property type="match status" value="1"/>
</dbReference>
<evidence type="ECO:0000256" key="5">
    <source>
        <dbReference type="SAM" id="MobiDB-lite"/>
    </source>
</evidence>
<evidence type="ECO:0000313" key="8">
    <source>
        <dbReference type="Proteomes" id="UP000626092"/>
    </source>
</evidence>
<accession>A0A834GZC5</accession>
<gene>
    <name evidence="7" type="ORF">RHSIM_Rhsim05G0129500</name>
</gene>
<dbReference type="CDD" id="cd19681">
    <property type="entry name" value="UBR-box_BIG_like"/>
    <property type="match status" value="1"/>
</dbReference>
<dbReference type="SMART" id="SM00396">
    <property type="entry name" value="ZnF_UBR1"/>
    <property type="match status" value="1"/>
</dbReference>
<keyword evidence="8" id="KW-1185">Reference proteome</keyword>
<feature type="zinc finger region" description="UBR-type" evidence="4">
    <location>
        <begin position="781"/>
        <end position="852"/>
    </location>
</feature>
<dbReference type="GO" id="GO:0009926">
    <property type="term" value="P:auxin polar transport"/>
    <property type="evidence" value="ECO:0007669"/>
    <property type="project" value="TreeGrafter"/>
</dbReference>
<name>A0A834GZC5_RHOSS</name>
<proteinExistence type="predicted"/>
<dbReference type="InterPro" id="IPR003126">
    <property type="entry name" value="Znf_UBR"/>
</dbReference>
<feature type="domain" description="UBR-type" evidence="6">
    <location>
        <begin position="781"/>
        <end position="852"/>
    </location>
</feature>
<keyword evidence="1" id="KW-0479">Metal-binding</keyword>
<dbReference type="OrthoDB" id="1411744at2759"/>
<evidence type="ECO:0000256" key="3">
    <source>
        <dbReference type="ARBA" id="ARBA00022833"/>
    </source>
</evidence>
<dbReference type="InterPro" id="IPR045189">
    <property type="entry name" value="UBR4-like"/>
</dbReference>
<evidence type="ECO:0000256" key="4">
    <source>
        <dbReference type="PROSITE-ProRule" id="PRU00508"/>
    </source>
</evidence>
<feature type="compositionally biased region" description="Acidic residues" evidence="5">
    <location>
        <begin position="747"/>
        <end position="757"/>
    </location>
</feature>
<dbReference type="EMBL" id="WJXA01000005">
    <property type="protein sequence ID" value="KAF7143941.1"/>
    <property type="molecule type" value="Genomic_DNA"/>
</dbReference>
<keyword evidence="2" id="KW-0863">Zinc-finger</keyword>
<feature type="region of interest" description="Disordered" evidence="5">
    <location>
        <begin position="703"/>
        <end position="776"/>
    </location>
</feature>
<comment type="caution">
    <text evidence="7">The sequence shown here is derived from an EMBL/GenBank/DDBJ whole genome shotgun (WGS) entry which is preliminary data.</text>
</comment>
<dbReference type="PROSITE" id="PS51157">
    <property type="entry name" value="ZF_UBR"/>
    <property type="match status" value="1"/>
</dbReference>
<dbReference type="GO" id="GO:0008270">
    <property type="term" value="F:zinc ion binding"/>
    <property type="evidence" value="ECO:0007669"/>
    <property type="project" value="UniProtKB-KW"/>
</dbReference>
<dbReference type="GO" id="GO:0005829">
    <property type="term" value="C:cytosol"/>
    <property type="evidence" value="ECO:0007669"/>
    <property type="project" value="TreeGrafter"/>
</dbReference>
<evidence type="ECO:0000259" key="6">
    <source>
        <dbReference type="PROSITE" id="PS51157"/>
    </source>
</evidence>
<evidence type="ECO:0000256" key="1">
    <source>
        <dbReference type="ARBA" id="ARBA00022723"/>
    </source>
</evidence>
<keyword evidence="3" id="KW-0862">Zinc</keyword>
<dbReference type="PANTHER" id="PTHR21725:SF1">
    <property type="entry name" value="E3 UBIQUITIN-PROTEIN LIGASE UBR4"/>
    <property type="match status" value="1"/>
</dbReference>